<reference evidence="7 8" key="1">
    <citation type="submission" date="2024-04" db="EMBL/GenBank/DDBJ databases">
        <authorList>
            <consortium name="Genoscope - CEA"/>
            <person name="William W."/>
        </authorList>
    </citation>
    <scope>NUCLEOTIDE SEQUENCE [LARGE SCALE GENOMIC DNA]</scope>
</reference>
<comment type="caution">
    <text evidence="7">The sequence shown here is derived from an EMBL/GenBank/DDBJ whole genome shotgun (WGS) entry which is preliminary data.</text>
</comment>
<feature type="region of interest" description="Disordered" evidence="4">
    <location>
        <begin position="625"/>
        <end position="646"/>
    </location>
</feature>
<evidence type="ECO:0000256" key="3">
    <source>
        <dbReference type="ARBA" id="ARBA00022833"/>
    </source>
</evidence>
<evidence type="ECO:0000259" key="5">
    <source>
        <dbReference type="PROSITE" id="PS51192"/>
    </source>
</evidence>
<dbReference type="Pfam" id="PF12171">
    <property type="entry name" value="zf-C2H2_jaz"/>
    <property type="match status" value="1"/>
</dbReference>
<dbReference type="SMART" id="SM00490">
    <property type="entry name" value="HELICc"/>
    <property type="match status" value="1"/>
</dbReference>
<feature type="domain" description="Helicase C-terminal" evidence="6">
    <location>
        <begin position="1098"/>
        <end position="1257"/>
    </location>
</feature>
<dbReference type="SMART" id="SM00451">
    <property type="entry name" value="ZnF_U1"/>
    <property type="match status" value="6"/>
</dbReference>
<dbReference type="InterPro" id="IPR014001">
    <property type="entry name" value="Helicase_ATP-bd"/>
</dbReference>
<feature type="compositionally biased region" description="Gly residues" evidence="4">
    <location>
        <begin position="489"/>
        <end position="498"/>
    </location>
</feature>
<dbReference type="Gene3D" id="3.40.50.300">
    <property type="entry name" value="P-loop containing nucleotide triphosphate hydrolases"/>
    <property type="match status" value="2"/>
</dbReference>
<dbReference type="InterPro" id="IPR001650">
    <property type="entry name" value="Helicase_C-like"/>
</dbReference>
<dbReference type="AlphaFoldDB" id="A0AAV2IAG1"/>
<keyword evidence="8" id="KW-1185">Reference proteome</keyword>
<evidence type="ECO:0008006" key="9">
    <source>
        <dbReference type="Google" id="ProtNLM"/>
    </source>
</evidence>
<dbReference type="Proteomes" id="UP001497497">
    <property type="component" value="Unassembled WGS sequence"/>
</dbReference>
<evidence type="ECO:0000313" key="7">
    <source>
        <dbReference type="EMBL" id="CAL1541515.1"/>
    </source>
</evidence>
<dbReference type="PROSITE" id="PS00028">
    <property type="entry name" value="ZINC_FINGER_C2H2_1"/>
    <property type="match status" value="3"/>
</dbReference>
<accession>A0AAV2IAG1</accession>
<dbReference type="GO" id="GO:0005737">
    <property type="term" value="C:cytoplasm"/>
    <property type="evidence" value="ECO:0007669"/>
    <property type="project" value="TreeGrafter"/>
</dbReference>
<feature type="domain" description="Helicase ATP-binding" evidence="5">
    <location>
        <begin position="722"/>
        <end position="909"/>
    </location>
</feature>
<dbReference type="InterPro" id="IPR006935">
    <property type="entry name" value="Helicase/UvrB_N"/>
</dbReference>
<feature type="compositionally biased region" description="Polar residues" evidence="4">
    <location>
        <begin position="321"/>
        <end position="331"/>
    </location>
</feature>
<feature type="region of interest" description="Disordered" evidence="4">
    <location>
        <begin position="306"/>
        <end position="331"/>
    </location>
</feature>
<evidence type="ECO:0000256" key="2">
    <source>
        <dbReference type="ARBA" id="ARBA00022771"/>
    </source>
</evidence>
<dbReference type="SUPFAM" id="SSF57667">
    <property type="entry name" value="beta-beta-alpha zinc fingers"/>
    <property type="match status" value="6"/>
</dbReference>
<keyword evidence="3" id="KW-0862">Zinc</keyword>
<feature type="region of interest" description="Disordered" evidence="4">
    <location>
        <begin position="442"/>
        <end position="595"/>
    </location>
</feature>
<dbReference type="PANTHER" id="PTHR14074">
    <property type="entry name" value="HELICASE WITH DEATH DOMAIN-RELATED"/>
    <property type="match status" value="1"/>
</dbReference>
<dbReference type="PROSITE" id="PS51194">
    <property type="entry name" value="HELICASE_CTER"/>
    <property type="match status" value="1"/>
</dbReference>
<protein>
    <recommendedName>
        <fullName evidence="9">RNA helicase</fullName>
    </recommendedName>
</protein>
<dbReference type="InterPro" id="IPR022755">
    <property type="entry name" value="Znf_C2H2_jaz"/>
</dbReference>
<keyword evidence="1" id="KW-0479">Metal-binding</keyword>
<dbReference type="InterPro" id="IPR003604">
    <property type="entry name" value="Matrin/U1-like-C_Znf_C2H2"/>
</dbReference>
<dbReference type="InterPro" id="IPR036236">
    <property type="entry name" value="Znf_C2H2_sf"/>
</dbReference>
<dbReference type="Gene3D" id="3.30.160.60">
    <property type="entry name" value="Classic Zinc Finger"/>
    <property type="match status" value="3"/>
</dbReference>
<gene>
    <name evidence="7" type="ORF">GSLYS_00015121001</name>
</gene>
<dbReference type="GO" id="GO:0005524">
    <property type="term" value="F:ATP binding"/>
    <property type="evidence" value="ECO:0007669"/>
    <property type="project" value="InterPro"/>
</dbReference>
<dbReference type="Pfam" id="PF04851">
    <property type="entry name" value="ResIII"/>
    <property type="match status" value="1"/>
</dbReference>
<dbReference type="PROSITE" id="PS51192">
    <property type="entry name" value="HELICASE_ATP_BIND_1"/>
    <property type="match status" value="1"/>
</dbReference>
<dbReference type="Pfam" id="PF12874">
    <property type="entry name" value="zf-met"/>
    <property type="match status" value="5"/>
</dbReference>
<dbReference type="Pfam" id="PF00271">
    <property type="entry name" value="Helicase_C"/>
    <property type="match status" value="1"/>
</dbReference>
<dbReference type="InterPro" id="IPR027417">
    <property type="entry name" value="P-loop_NTPase"/>
</dbReference>
<dbReference type="InterPro" id="IPR051363">
    <property type="entry name" value="RLR_Helicase"/>
</dbReference>
<dbReference type="SMART" id="SM00355">
    <property type="entry name" value="ZnF_C2H2"/>
    <property type="match status" value="6"/>
</dbReference>
<keyword evidence="2" id="KW-0863">Zinc-finger</keyword>
<evidence type="ECO:0000313" key="8">
    <source>
        <dbReference type="Proteomes" id="UP001497497"/>
    </source>
</evidence>
<proteinExistence type="predicted"/>
<dbReference type="GO" id="GO:0016787">
    <property type="term" value="F:hydrolase activity"/>
    <property type="evidence" value="ECO:0007669"/>
    <property type="project" value="InterPro"/>
</dbReference>
<evidence type="ECO:0000256" key="4">
    <source>
        <dbReference type="SAM" id="MobiDB-lite"/>
    </source>
</evidence>
<dbReference type="EMBL" id="CAXITT010000437">
    <property type="protein sequence ID" value="CAL1541515.1"/>
    <property type="molecule type" value="Genomic_DNA"/>
</dbReference>
<dbReference type="SMART" id="SM00487">
    <property type="entry name" value="DEXDc"/>
    <property type="match status" value="1"/>
</dbReference>
<dbReference type="InterPro" id="IPR013087">
    <property type="entry name" value="Znf_C2H2_type"/>
</dbReference>
<organism evidence="7 8">
    <name type="scientific">Lymnaea stagnalis</name>
    <name type="common">Great pond snail</name>
    <name type="synonym">Helix stagnalis</name>
    <dbReference type="NCBI Taxonomy" id="6523"/>
    <lineage>
        <taxon>Eukaryota</taxon>
        <taxon>Metazoa</taxon>
        <taxon>Spiralia</taxon>
        <taxon>Lophotrochozoa</taxon>
        <taxon>Mollusca</taxon>
        <taxon>Gastropoda</taxon>
        <taxon>Heterobranchia</taxon>
        <taxon>Euthyneura</taxon>
        <taxon>Panpulmonata</taxon>
        <taxon>Hygrophila</taxon>
        <taxon>Lymnaeoidea</taxon>
        <taxon>Lymnaeidae</taxon>
        <taxon>Lymnaea</taxon>
    </lineage>
</organism>
<dbReference type="GO" id="GO:0008270">
    <property type="term" value="F:zinc ion binding"/>
    <property type="evidence" value="ECO:0007669"/>
    <property type="project" value="UniProtKB-KW"/>
</dbReference>
<evidence type="ECO:0000259" key="6">
    <source>
        <dbReference type="PROSITE" id="PS51194"/>
    </source>
</evidence>
<feature type="compositionally biased region" description="Polar residues" evidence="4">
    <location>
        <begin position="442"/>
        <end position="473"/>
    </location>
</feature>
<name>A0AAV2IAG1_LYMST</name>
<dbReference type="PANTHER" id="PTHR14074:SF16">
    <property type="entry name" value="ANTIVIRAL INNATE IMMUNE RESPONSE RECEPTOR RIG-I"/>
    <property type="match status" value="1"/>
</dbReference>
<sequence length="1260" mass="140340">MFPPPGKVLMCALCQVPFSCMRNAEEHFQSEKHKKKVMTIRPISFSEPDYSNDPEQTEVMRLYSSTSVRSSGVTTSTPLKLSSFLARSLGQVEPDTPGQPYVFNGLRGFCYACNLDLTSLQHANQHLNGQKHQKKTAQFHYTQALQKGVTSPLPPPLTPVASIQTTSPYLVQAQTAPSDKPYTFNGSKGYCYVCNIELSSYPHANQHLNGKSHKRNSERSNMARQGIEYPNYCSVCKKKFTGTESAAQHFTSVKHKTKACLIGEDVMTVKHLDEGRVILKDGQVWYFCDVCQCPVNTEEQFLIHKETSKHKKESEAKRASQSESPEQDTVSNTESVAYGLHYLLDGQPQNVQRCVSPGAAVPQCVIDENRHHLTYGESPVVSTNEHLQPRLGSIEDVITNVAFTAKGRPILGGGAASAFARPQIEVSHNPVERYAAHVSPTVFSQQPGPTAFSQQPGQGSSTDYSHFGNSTGFSLHHFGAVGERSGSSNVGGGSGSTGSSGKTSSSGSTGSLGNHHGQTRGEPSSGNGLATRSSDEQGAAGWTSGREDDDFNDGGSVAFGNDGGNTPRLSEEGFMKMPGKTQRSISRGRDKGPRDIISLDKCEEDYENDEDSYAQEELRKNLNIQDEIEKSPQPSPAPESPAPERSTKQGFRYYCRTCDKHMNTLENYNAHIKGNNHLYMSSFRSAPTRNLDPIMKTFNELPPCHNLFNICNDYARCYQVELVIKAMAGDKIIYLPTGTGKTLVAVMTMAVMLEENPSRPVLFLVDKVLLVLQQTNYIKRQLEGKTFTRTDLKDGKAIIKREVVIKAICGGLTSKSELPIWKFDIVITTAAFCHNMLQRGLIRWEDFSLIVLDEVHHCNKQHPYHKLLSGYHNCLQPPSNRAKMLGLTASPAGKTSEVETYNMLRGLLANLGGAGVAIVESEEDELKTYESSAEVHAICVPMSNREREFHLHLLEYTVMCYSKFAPLLDLCTVHRLLDLCTVHRPLNFCTVHRPLDLCTVHRLLTCVLYTDCWTYNQDVKFKFDHLKLHLQTLLLTIPEVGTGANFIEELCKVLAPSDTVQVFESMGLPCKQMLGIVKLFEDNGEKDNTMFAKLIEILQDKRKINIQDQASKALVLVRERKIARQISHKLREEPLIKANNLRVTHLVGHGNAQDHGMDVKKQKRVLDNQERYNIFVATSIMEEGVDFQSLQLVVSMNPPTSLRALVQIRGRARRKNSHFVILCSSEEEVEKFETLQLQEKNMQAAAKRCVEEDRKAGQQK</sequence>
<feature type="compositionally biased region" description="Low complexity" evidence="4">
    <location>
        <begin position="499"/>
        <end position="513"/>
    </location>
</feature>
<dbReference type="SUPFAM" id="SSF52540">
    <property type="entry name" value="P-loop containing nucleoside triphosphate hydrolases"/>
    <property type="match status" value="1"/>
</dbReference>
<feature type="compositionally biased region" description="Polar residues" evidence="4">
    <location>
        <begin position="521"/>
        <end position="532"/>
    </location>
</feature>
<dbReference type="GO" id="GO:0003677">
    <property type="term" value="F:DNA binding"/>
    <property type="evidence" value="ECO:0007669"/>
    <property type="project" value="InterPro"/>
</dbReference>
<evidence type="ECO:0000256" key="1">
    <source>
        <dbReference type="ARBA" id="ARBA00022723"/>
    </source>
</evidence>
<feature type="compositionally biased region" description="Basic and acidic residues" evidence="4">
    <location>
        <begin position="306"/>
        <end position="320"/>
    </location>
</feature>